<dbReference type="InterPro" id="IPR015879">
    <property type="entry name" value="Ring_hydroxy_dOase_asu_C_dom"/>
</dbReference>
<evidence type="ECO:0000256" key="4">
    <source>
        <dbReference type="ARBA" id="ARBA00023002"/>
    </source>
</evidence>
<dbReference type="CDD" id="cd00680">
    <property type="entry name" value="RHO_alpha_C"/>
    <property type="match status" value="1"/>
</dbReference>
<dbReference type="PANTHER" id="PTHR43756">
    <property type="entry name" value="CHOLINE MONOOXYGENASE, CHLOROPLASTIC"/>
    <property type="match status" value="1"/>
</dbReference>
<keyword evidence="6" id="KW-0411">Iron-sulfur</keyword>
<dbReference type="Pfam" id="PF00848">
    <property type="entry name" value="Ring_hydroxyl_A"/>
    <property type="match status" value="1"/>
</dbReference>
<name>A0A934MGD9_9HYPH</name>
<dbReference type="SUPFAM" id="SSF55961">
    <property type="entry name" value="Bet v1-like"/>
    <property type="match status" value="1"/>
</dbReference>
<proteinExistence type="predicted"/>
<evidence type="ECO:0000259" key="8">
    <source>
        <dbReference type="PROSITE" id="PS51296"/>
    </source>
</evidence>
<dbReference type="EMBL" id="JAEKJA010000009">
    <property type="protein sequence ID" value="MBJ3776473.1"/>
    <property type="molecule type" value="Genomic_DNA"/>
</dbReference>
<dbReference type="InterPro" id="IPR015881">
    <property type="entry name" value="ARHD_Rieske_2Fe_2S"/>
</dbReference>
<evidence type="ECO:0000256" key="1">
    <source>
        <dbReference type="ARBA" id="ARBA00001962"/>
    </source>
</evidence>
<reference evidence="9" key="1">
    <citation type="submission" date="2020-12" db="EMBL/GenBank/DDBJ databases">
        <title>Bacterial taxonomy.</title>
        <authorList>
            <person name="Pan X."/>
        </authorList>
    </citation>
    <scope>NUCLEOTIDE SEQUENCE</scope>
    <source>
        <strain evidence="9">B2012</strain>
    </source>
</reference>
<dbReference type="AlphaFoldDB" id="A0A934MGD9"/>
<dbReference type="SUPFAM" id="SSF50022">
    <property type="entry name" value="ISP domain"/>
    <property type="match status" value="1"/>
</dbReference>
<evidence type="ECO:0000256" key="6">
    <source>
        <dbReference type="ARBA" id="ARBA00023014"/>
    </source>
</evidence>
<keyword evidence="7" id="KW-0520">NAD</keyword>
<accession>A0A934MGD9</accession>
<dbReference type="GO" id="GO:0051213">
    <property type="term" value="F:dioxygenase activity"/>
    <property type="evidence" value="ECO:0007669"/>
    <property type="project" value="UniProtKB-KW"/>
</dbReference>
<keyword evidence="2" id="KW-0001">2Fe-2S</keyword>
<dbReference type="CDD" id="cd03469">
    <property type="entry name" value="Rieske_RO_Alpha_N"/>
    <property type="match status" value="1"/>
</dbReference>
<dbReference type="RefSeq" id="WP_198882374.1">
    <property type="nucleotide sequence ID" value="NZ_JAEKJA010000009.1"/>
</dbReference>
<evidence type="ECO:0000256" key="7">
    <source>
        <dbReference type="ARBA" id="ARBA00023027"/>
    </source>
</evidence>
<organism evidence="9 10">
    <name type="scientific">Acuticoccus mangrovi</name>
    <dbReference type="NCBI Taxonomy" id="2796142"/>
    <lineage>
        <taxon>Bacteria</taxon>
        <taxon>Pseudomonadati</taxon>
        <taxon>Pseudomonadota</taxon>
        <taxon>Alphaproteobacteria</taxon>
        <taxon>Hyphomicrobiales</taxon>
        <taxon>Amorphaceae</taxon>
        <taxon>Acuticoccus</taxon>
    </lineage>
</organism>
<dbReference type="PROSITE" id="PS51296">
    <property type="entry name" value="RIESKE"/>
    <property type="match status" value="1"/>
</dbReference>
<comment type="cofactor">
    <cofactor evidence="1">
        <name>Fe cation</name>
        <dbReference type="ChEBI" id="CHEBI:24875"/>
    </cofactor>
</comment>
<dbReference type="Gene3D" id="3.90.380.10">
    <property type="entry name" value="Naphthalene 1,2-dioxygenase Alpha Subunit, Chain A, domain 1"/>
    <property type="match status" value="1"/>
</dbReference>
<dbReference type="GO" id="GO:0051537">
    <property type="term" value="F:2 iron, 2 sulfur cluster binding"/>
    <property type="evidence" value="ECO:0007669"/>
    <property type="project" value="UniProtKB-KW"/>
</dbReference>
<keyword evidence="10" id="KW-1185">Reference proteome</keyword>
<evidence type="ECO:0000313" key="10">
    <source>
        <dbReference type="Proteomes" id="UP000609531"/>
    </source>
</evidence>
<keyword evidence="9" id="KW-0223">Dioxygenase</keyword>
<dbReference type="InterPro" id="IPR001663">
    <property type="entry name" value="Rng_hydr_dOase-A"/>
</dbReference>
<protein>
    <submittedName>
        <fullName evidence="9">Aromatic ring-hydroxylating dioxygenase subunit alpha</fullName>
    </submittedName>
</protein>
<dbReference type="Gene3D" id="2.102.10.10">
    <property type="entry name" value="Rieske [2Fe-2S] iron-sulphur domain"/>
    <property type="match status" value="1"/>
</dbReference>
<keyword evidence="4" id="KW-0560">Oxidoreductase</keyword>
<dbReference type="InterPro" id="IPR017941">
    <property type="entry name" value="Rieske_2Fe-2S"/>
</dbReference>
<dbReference type="PROSITE" id="PS00570">
    <property type="entry name" value="RING_HYDROXYL_ALPHA"/>
    <property type="match status" value="1"/>
</dbReference>
<gene>
    <name evidence="9" type="ORF">JCR33_12275</name>
</gene>
<keyword evidence="5" id="KW-0408">Iron</keyword>
<dbReference type="PANTHER" id="PTHR43756:SF5">
    <property type="entry name" value="CHOLINE MONOOXYGENASE, CHLOROPLASTIC"/>
    <property type="match status" value="1"/>
</dbReference>
<comment type="caution">
    <text evidence="9">The sequence shown here is derived from an EMBL/GenBank/DDBJ whole genome shotgun (WGS) entry which is preliminary data.</text>
</comment>
<evidence type="ECO:0000313" key="9">
    <source>
        <dbReference type="EMBL" id="MBJ3776473.1"/>
    </source>
</evidence>
<evidence type="ECO:0000256" key="5">
    <source>
        <dbReference type="ARBA" id="ARBA00023004"/>
    </source>
</evidence>
<evidence type="ECO:0000256" key="2">
    <source>
        <dbReference type="ARBA" id="ARBA00022714"/>
    </source>
</evidence>
<dbReference type="InterPro" id="IPR036922">
    <property type="entry name" value="Rieske_2Fe-2S_sf"/>
</dbReference>
<feature type="domain" description="Rieske" evidence="8">
    <location>
        <begin position="49"/>
        <end position="156"/>
    </location>
</feature>
<dbReference type="Proteomes" id="UP000609531">
    <property type="component" value="Unassembled WGS sequence"/>
</dbReference>
<dbReference type="GO" id="GO:0005506">
    <property type="term" value="F:iron ion binding"/>
    <property type="evidence" value="ECO:0007669"/>
    <property type="project" value="InterPro"/>
</dbReference>
<dbReference type="PRINTS" id="PR00090">
    <property type="entry name" value="RNGDIOXGNASE"/>
</dbReference>
<sequence length="391" mass="44289">MPTPADVLDPAHFSKVRLPLDEAETLPAWCYVSEAFYQYEVERLFMKVWNFIGRADHIPNPGDYFTLTFVGVPLIIVRDRAGELRAFSNSCRHRGARVAEGEGNARAFVCPYHGWAYGLDGSLVAAPEMDLTKDFDTACNGLKPVRLETWAGFLFINFDPDAERLMDYLGDLPERLASYHFETMKQTFRREYILDCNWKIYAENAMEAYHVPMVHAKTLQKLKREMPPKVPSEGNWVGLHTKHTGSRALLAGDTGFPPIPTLDGLAGQGTYYTLTYPSTMFGCTIDCMWWFEVHPLGPEKMRLIVGGCFPEDITTRPDFEEVAQRYYKRWQISVGEDNDISEIQQIGIRSPLAVPGRLSYLEPLVHDIANWVLDHVLDEPTASEAVLAKAS</sequence>
<dbReference type="Pfam" id="PF00355">
    <property type="entry name" value="Rieske"/>
    <property type="match status" value="1"/>
</dbReference>
<evidence type="ECO:0000256" key="3">
    <source>
        <dbReference type="ARBA" id="ARBA00022723"/>
    </source>
</evidence>
<keyword evidence="3" id="KW-0479">Metal-binding</keyword>